<keyword evidence="2" id="KW-1185">Reference proteome</keyword>
<dbReference type="Proteomes" id="UP000789920">
    <property type="component" value="Unassembled WGS sequence"/>
</dbReference>
<evidence type="ECO:0000313" key="1">
    <source>
        <dbReference type="EMBL" id="CAG8755874.1"/>
    </source>
</evidence>
<proteinExistence type="predicted"/>
<organism evidence="1 2">
    <name type="scientific">Racocetra persica</name>
    <dbReference type="NCBI Taxonomy" id="160502"/>
    <lineage>
        <taxon>Eukaryota</taxon>
        <taxon>Fungi</taxon>
        <taxon>Fungi incertae sedis</taxon>
        <taxon>Mucoromycota</taxon>
        <taxon>Glomeromycotina</taxon>
        <taxon>Glomeromycetes</taxon>
        <taxon>Diversisporales</taxon>
        <taxon>Gigasporaceae</taxon>
        <taxon>Racocetra</taxon>
    </lineage>
</organism>
<evidence type="ECO:0000313" key="2">
    <source>
        <dbReference type="Proteomes" id="UP000789920"/>
    </source>
</evidence>
<dbReference type="EMBL" id="CAJVQC010034217">
    <property type="protein sequence ID" value="CAG8755874.1"/>
    <property type="molecule type" value="Genomic_DNA"/>
</dbReference>
<protein>
    <submittedName>
        <fullName evidence="1">21157_t:CDS:1</fullName>
    </submittedName>
</protein>
<feature type="non-terminal residue" evidence="1">
    <location>
        <position position="672"/>
    </location>
</feature>
<comment type="caution">
    <text evidence="1">The sequence shown here is derived from an EMBL/GenBank/DDBJ whole genome shotgun (WGS) entry which is preliminary data.</text>
</comment>
<reference evidence="1" key="1">
    <citation type="submission" date="2021-06" db="EMBL/GenBank/DDBJ databases">
        <authorList>
            <person name="Kallberg Y."/>
            <person name="Tangrot J."/>
            <person name="Rosling A."/>
        </authorList>
    </citation>
    <scope>NUCLEOTIDE SEQUENCE</scope>
    <source>
        <strain evidence="1">MA461A</strain>
    </source>
</reference>
<sequence length="672" mass="78799">PTYIIKVETWNTYGDQRVLLFSKVDRGLIDDEFEKKLPLVQNRKIDCAYYPTVKGFVYNVPTVEYERKEVVWNRTVLSRIGNVLLVEEPENPNVYQKALTLIHNMNLRTIVINAESQIKINLEPEEAMQHAAHIQELHRKRIIEQRLLAAPTKNKIVPLEQNSWEKWKIYVQVLFGVEALKMAWNTDSLDLQTAVFNQELSPYFKTYKYTTTQKKENIEVEAQAAANEADEIEEFAYPQPEGDQVAPEVQQENPDPENHDNNNPIILPEQEPPRPQHENYFMDPPRWGEHVWRNIHEIYRNYRVNDLPNGVYRVLRQTNENIQNGVEVLRHHGEGFLEEIMYFNAPRMHDLPFNLTNIWEHELQSAYTSYTDEKRNVERAMRRSQQRNFIGDPVQLPLSRNVYPQDDAIRRDIEHRDIPIGPWGKLSFYLDEIMEAPILPISVGRRGYQNIVRQNKPQFFRALAKRIMLVENEHIPDQVNEAPARTLINYLEQYRNPDDRFDPIQLNRGTISAYWFRIKQDQRRRLLDQAKDQLGISSLNDLFEKIEKLYKDKHSSNAAKGHTIVANTPLHNAICCICVEIAKKRLDPILRRAGIIYTDGVDLGSHTFDRGVSQYYYNNDFSGQDTRQNFIAVRNIGIIYEYLGMDRGIVNEILAKYEIPSRQQGKRVTVHN</sequence>
<accession>A0ACA9QLG0</accession>
<feature type="non-terminal residue" evidence="1">
    <location>
        <position position="1"/>
    </location>
</feature>
<gene>
    <name evidence="1" type="ORF">RPERSI_LOCUS14675</name>
</gene>
<name>A0ACA9QLG0_9GLOM</name>